<dbReference type="GO" id="GO:0005789">
    <property type="term" value="C:endoplasmic reticulum membrane"/>
    <property type="evidence" value="ECO:0007669"/>
    <property type="project" value="UniProtKB-SubCell"/>
</dbReference>
<dbReference type="AlphaFoldDB" id="A0A1Y1Z2L8"/>
<evidence type="ECO:0000256" key="4">
    <source>
        <dbReference type="ARBA" id="ARBA00022824"/>
    </source>
</evidence>
<keyword evidence="5 8" id="KW-1133">Transmembrane helix</keyword>
<reference evidence="9 10" key="1">
    <citation type="submission" date="2016-07" db="EMBL/GenBank/DDBJ databases">
        <title>Pervasive Adenine N6-methylation of Active Genes in Fungi.</title>
        <authorList>
            <consortium name="DOE Joint Genome Institute"/>
            <person name="Mondo S.J."/>
            <person name="Dannebaum R.O."/>
            <person name="Kuo R.C."/>
            <person name="Labutti K."/>
            <person name="Haridas S."/>
            <person name="Kuo A."/>
            <person name="Salamov A."/>
            <person name="Ahrendt S.R."/>
            <person name="Lipzen A."/>
            <person name="Sullivan W."/>
            <person name="Andreopoulos W.B."/>
            <person name="Clum A."/>
            <person name="Lindquist E."/>
            <person name="Daum C."/>
            <person name="Ramamoorthy G.K."/>
            <person name="Gryganskyi A."/>
            <person name="Culley D."/>
            <person name="Magnuson J.K."/>
            <person name="James T.Y."/>
            <person name="O'Malley M.A."/>
            <person name="Stajich J.E."/>
            <person name="Spatafora J.W."/>
            <person name="Visel A."/>
            <person name="Grigoriev I.V."/>
        </authorList>
    </citation>
    <scope>NUCLEOTIDE SEQUENCE [LARGE SCALE GENOMIC DNA]</scope>
    <source>
        <strain evidence="9 10">CBS 931.73</strain>
    </source>
</reference>
<evidence type="ECO:0000313" key="9">
    <source>
        <dbReference type="EMBL" id="ORY04426.1"/>
    </source>
</evidence>
<accession>A0A1Y1Z2L8</accession>
<keyword evidence="4" id="KW-0256">Endoplasmic reticulum</keyword>
<dbReference type="Pfam" id="PF10261">
    <property type="entry name" value="FIT"/>
    <property type="match status" value="1"/>
</dbReference>
<keyword evidence="7 8" id="KW-0472">Membrane</keyword>
<evidence type="ECO:0000256" key="8">
    <source>
        <dbReference type="SAM" id="Phobius"/>
    </source>
</evidence>
<protein>
    <submittedName>
        <fullName evidence="9">Uncharacterized protein</fullName>
    </submittedName>
</protein>
<dbReference type="GO" id="GO:0008654">
    <property type="term" value="P:phospholipid biosynthetic process"/>
    <property type="evidence" value="ECO:0007669"/>
    <property type="project" value="TreeGrafter"/>
</dbReference>
<keyword evidence="2 8" id="KW-0812">Transmembrane</keyword>
<dbReference type="PANTHER" id="PTHR23129">
    <property type="entry name" value="ACYL-COENZYME A DIPHOSPHATASE FITM2"/>
    <property type="match status" value="1"/>
</dbReference>
<dbReference type="EMBL" id="MCFE01000035">
    <property type="protein sequence ID" value="ORY04426.1"/>
    <property type="molecule type" value="Genomic_DNA"/>
</dbReference>
<dbReference type="GO" id="GO:0019915">
    <property type="term" value="P:lipid storage"/>
    <property type="evidence" value="ECO:0007669"/>
    <property type="project" value="InterPro"/>
</dbReference>
<gene>
    <name evidence="9" type="ORF">K493DRAFT_253502</name>
</gene>
<dbReference type="OrthoDB" id="5579088at2759"/>
<dbReference type="PANTHER" id="PTHR23129:SF0">
    <property type="entry name" value="ACYL-COENZYME A DIPHOSPHATASE FITM2"/>
    <property type="match status" value="1"/>
</dbReference>
<keyword evidence="3" id="KW-0378">Hydrolase</keyword>
<evidence type="ECO:0000256" key="1">
    <source>
        <dbReference type="ARBA" id="ARBA00004477"/>
    </source>
</evidence>
<dbReference type="GO" id="GO:0010945">
    <property type="term" value="F:coenzyme A diphosphatase activity"/>
    <property type="evidence" value="ECO:0007669"/>
    <property type="project" value="InterPro"/>
</dbReference>
<sequence length="229" mass="26602">MLYIGTAVLGSLVQYIHPAHESYFSDKRNLFNTAFVKYGWGWTSILYLPFVTIAFARLDIKKAAPFWFRWLLATLYWYFITQNFVGPSITDRFFTWSGGACSIDDVHDSFTCKVNGGKWSGGHDMSGHCMLLIHASLFLWEELRIGWFNTRLNTRIKEQLSSRLLGIGLIALWFLWWWMLLMTNVYFHTIREKVSGVLFGYFYWIVSYGFVLPLTPFPGVPAQNLQSSL</sequence>
<name>A0A1Y1Z2L8_9FUNG</name>
<evidence type="ECO:0000256" key="3">
    <source>
        <dbReference type="ARBA" id="ARBA00022801"/>
    </source>
</evidence>
<dbReference type="STRING" id="1314790.A0A1Y1Z2L8"/>
<feature type="transmembrane region" description="Helical" evidence="8">
    <location>
        <begin position="201"/>
        <end position="220"/>
    </location>
</feature>
<proteinExistence type="predicted"/>
<evidence type="ECO:0000313" key="10">
    <source>
        <dbReference type="Proteomes" id="UP000193498"/>
    </source>
</evidence>
<evidence type="ECO:0000256" key="7">
    <source>
        <dbReference type="ARBA" id="ARBA00023136"/>
    </source>
</evidence>
<keyword evidence="6" id="KW-0443">Lipid metabolism</keyword>
<feature type="transmembrane region" description="Helical" evidence="8">
    <location>
        <begin position="42"/>
        <end position="60"/>
    </location>
</feature>
<dbReference type="GO" id="GO:0034389">
    <property type="term" value="P:lipid droplet organization"/>
    <property type="evidence" value="ECO:0007669"/>
    <property type="project" value="TreeGrafter"/>
</dbReference>
<dbReference type="Proteomes" id="UP000193498">
    <property type="component" value="Unassembled WGS sequence"/>
</dbReference>
<evidence type="ECO:0000256" key="6">
    <source>
        <dbReference type="ARBA" id="ARBA00023098"/>
    </source>
</evidence>
<dbReference type="InParanoid" id="A0A1Y1Z2L8"/>
<keyword evidence="10" id="KW-1185">Reference proteome</keyword>
<organism evidence="9 10">
    <name type="scientific">Basidiobolus meristosporus CBS 931.73</name>
    <dbReference type="NCBI Taxonomy" id="1314790"/>
    <lineage>
        <taxon>Eukaryota</taxon>
        <taxon>Fungi</taxon>
        <taxon>Fungi incertae sedis</taxon>
        <taxon>Zoopagomycota</taxon>
        <taxon>Entomophthoromycotina</taxon>
        <taxon>Basidiobolomycetes</taxon>
        <taxon>Basidiobolales</taxon>
        <taxon>Basidiobolaceae</taxon>
        <taxon>Basidiobolus</taxon>
    </lineage>
</organism>
<evidence type="ECO:0000256" key="5">
    <source>
        <dbReference type="ARBA" id="ARBA00022989"/>
    </source>
</evidence>
<evidence type="ECO:0000256" key="2">
    <source>
        <dbReference type="ARBA" id="ARBA00022692"/>
    </source>
</evidence>
<comment type="caution">
    <text evidence="9">The sequence shown here is derived from an EMBL/GenBank/DDBJ whole genome shotgun (WGS) entry which is preliminary data.</text>
</comment>
<comment type="subcellular location">
    <subcellularLocation>
        <location evidence="1">Endoplasmic reticulum membrane</location>
        <topology evidence="1">Multi-pass membrane protein</topology>
    </subcellularLocation>
</comment>
<dbReference type="InterPro" id="IPR019388">
    <property type="entry name" value="FIT"/>
</dbReference>
<feature type="transmembrane region" description="Helical" evidence="8">
    <location>
        <begin position="164"/>
        <end position="181"/>
    </location>
</feature>
<feature type="transmembrane region" description="Helical" evidence="8">
    <location>
        <begin position="67"/>
        <end position="85"/>
    </location>
</feature>
<dbReference type="FunCoup" id="A0A1Y1Z2L8">
    <property type="interactions" value="279"/>
</dbReference>